<name>A0A1C0AL43_9ACTN</name>
<dbReference type="EMBL" id="MBQD01000022">
    <property type="protein sequence ID" value="OCL33278.1"/>
    <property type="molecule type" value="Genomic_DNA"/>
</dbReference>
<feature type="chain" id="PRO_5008643144" description="Metalloprotease" evidence="2">
    <location>
        <begin position="27"/>
        <end position="276"/>
    </location>
</feature>
<evidence type="ECO:0000313" key="4">
    <source>
        <dbReference type="Proteomes" id="UP000093501"/>
    </source>
</evidence>
<evidence type="ECO:0000256" key="1">
    <source>
        <dbReference type="SAM" id="MobiDB-lite"/>
    </source>
</evidence>
<dbReference type="AlphaFoldDB" id="A0A1C0AL43"/>
<accession>A0A1C0AL43</accession>
<comment type="caution">
    <text evidence="3">The sequence shown here is derived from an EMBL/GenBank/DDBJ whole genome shotgun (WGS) entry which is preliminary data.</text>
</comment>
<organism evidence="3 4">
    <name type="scientific">Tessaracoccus lapidicaptus</name>
    <dbReference type="NCBI Taxonomy" id="1427523"/>
    <lineage>
        <taxon>Bacteria</taxon>
        <taxon>Bacillati</taxon>
        <taxon>Actinomycetota</taxon>
        <taxon>Actinomycetes</taxon>
        <taxon>Propionibacteriales</taxon>
        <taxon>Propionibacteriaceae</taxon>
        <taxon>Tessaracoccus</taxon>
    </lineage>
</organism>
<feature type="region of interest" description="Disordered" evidence="1">
    <location>
        <begin position="256"/>
        <end position="276"/>
    </location>
</feature>
<feature type="signal peptide" evidence="2">
    <location>
        <begin position="1"/>
        <end position="26"/>
    </location>
</feature>
<protein>
    <recommendedName>
        <fullName evidence="5">Metalloprotease</fullName>
    </recommendedName>
</protein>
<evidence type="ECO:0008006" key="5">
    <source>
        <dbReference type="Google" id="ProtNLM"/>
    </source>
</evidence>
<gene>
    <name evidence="3" type="ORF">BCR15_05450</name>
</gene>
<dbReference type="RefSeq" id="WP_068751844.1">
    <property type="nucleotide sequence ID" value="NZ_MBQD01000022.1"/>
</dbReference>
<dbReference type="Proteomes" id="UP000093501">
    <property type="component" value="Unassembled WGS sequence"/>
</dbReference>
<proteinExistence type="predicted"/>
<evidence type="ECO:0000313" key="3">
    <source>
        <dbReference type="EMBL" id="OCL33278.1"/>
    </source>
</evidence>
<keyword evidence="4" id="KW-1185">Reference proteome</keyword>
<evidence type="ECO:0000256" key="2">
    <source>
        <dbReference type="SAM" id="SignalP"/>
    </source>
</evidence>
<reference evidence="4" key="1">
    <citation type="submission" date="2016-07" db="EMBL/GenBank/DDBJ databases">
        <authorList>
            <person name="Florea S."/>
            <person name="Webb J.S."/>
            <person name="Jaromczyk J."/>
            <person name="Schardl C.L."/>
        </authorList>
    </citation>
    <scope>NUCLEOTIDE SEQUENCE [LARGE SCALE GENOMIC DNA]</scope>
    <source>
        <strain evidence="4">IPBSL-7</strain>
    </source>
</reference>
<sequence>MRRWIAAIATTVAVAVGSVAATSAQALPIAPTPAAPVTGIPNPCASTKPFPDDAPIADVAAQLAANFGFKLAGKQWTEQRRASIKILWETLDAMECTPYRADLQSKVSGTVGLNATSISGYAWGDWSLTRSGYVSLDFGKFQRALDSGDEGRLVRLVVHELGHVRNSDRYQEPEYWTAFTKLFRQEGRFSEYAGRSVTETFADVVGYYVGRCALDNPYDTGAHDAYYEYAKTYIFGGKEFGPAPGETPNCTLPVDGAEPPMPGNEVPGWLEGLSGE</sequence>
<keyword evidence="2" id="KW-0732">Signal</keyword>